<proteinExistence type="predicted"/>
<evidence type="ECO:0000313" key="3">
    <source>
        <dbReference type="Proteomes" id="UP000317835"/>
    </source>
</evidence>
<reference evidence="2 3" key="1">
    <citation type="submission" date="2019-02" db="EMBL/GenBank/DDBJ databases">
        <title>Deep-cultivation of Planctomycetes and their phenomic and genomic characterization uncovers novel biology.</title>
        <authorList>
            <person name="Wiegand S."/>
            <person name="Jogler M."/>
            <person name="Boedeker C."/>
            <person name="Pinto D."/>
            <person name="Vollmers J."/>
            <person name="Rivas-Marin E."/>
            <person name="Kohn T."/>
            <person name="Peeters S.H."/>
            <person name="Heuer A."/>
            <person name="Rast P."/>
            <person name="Oberbeckmann S."/>
            <person name="Bunk B."/>
            <person name="Jeske O."/>
            <person name="Meyerdierks A."/>
            <person name="Storesund J.E."/>
            <person name="Kallscheuer N."/>
            <person name="Luecker S."/>
            <person name="Lage O.M."/>
            <person name="Pohl T."/>
            <person name="Merkel B.J."/>
            <person name="Hornburger P."/>
            <person name="Mueller R.-W."/>
            <person name="Bruemmer F."/>
            <person name="Labrenz M."/>
            <person name="Spormann A.M."/>
            <person name="Op den Camp H."/>
            <person name="Overmann J."/>
            <person name="Amann R."/>
            <person name="Jetten M.S.M."/>
            <person name="Mascher T."/>
            <person name="Medema M.H."/>
            <person name="Devos D.P."/>
            <person name="Kaster A.-K."/>
            <person name="Ovreas L."/>
            <person name="Rohde M."/>
            <person name="Galperin M.Y."/>
            <person name="Jogler C."/>
        </authorList>
    </citation>
    <scope>NUCLEOTIDE SEQUENCE [LARGE SCALE GENOMIC DNA]</scope>
    <source>
        <strain evidence="2 3">ElP</strain>
    </source>
</reference>
<dbReference type="KEGG" id="tpla:ElP_22620"/>
<keyword evidence="3" id="KW-1185">Reference proteome</keyword>
<name>A0A518H0M9_9BACT</name>
<feature type="region of interest" description="Disordered" evidence="1">
    <location>
        <begin position="24"/>
        <end position="53"/>
    </location>
</feature>
<evidence type="ECO:0000256" key="1">
    <source>
        <dbReference type="SAM" id="MobiDB-lite"/>
    </source>
</evidence>
<sequence>MTGQRGPSGKLMGLTMVAVLGGAERTEEESRGLLEAGGFPGSATVRSPVASPW</sequence>
<protein>
    <submittedName>
        <fullName evidence="2">Uncharacterized protein</fullName>
    </submittedName>
</protein>
<accession>A0A518H0M9</accession>
<gene>
    <name evidence="2" type="ORF">ElP_22620</name>
</gene>
<dbReference type="Proteomes" id="UP000317835">
    <property type="component" value="Chromosome"/>
</dbReference>
<evidence type="ECO:0000313" key="2">
    <source>
        <dbReference type="EMBL" id="QDV34377.1"/>
    </source>
</evidence>
<organism evidence="2 3">
    <name type="scientific">Tautonia plasticadhaerens</name>
    <dbReference type="NCBI Taxonomy" id="2527974"/>
    <lineage>
        <taxon>Bacteria</taxon>
        <taxon>Pseudomonadati</taxon>
        <taxon>Planctomycetota</taxon>
        <taxon>Planctomycetia</taxon>
        <taxon>Isosphaerales</taxon>
        <taxon>Isosphaeraceae</taxon>
        <taxon>Tautonia</taxon>
    </lineage>
</organism>
<dbReference type="AlphaFoldDB" id="A0A518H0M9"/>
<dbReference type="EMBL" id="CP036426">
    <property type="protein sequence ID" value="QDV34377.1"/>
    <property type="molecule type" value="Genomic_DNA"/>
</dbReference>
<dbReference type="RefSeq" id="WP_197446887.1">
    <property type="nucleotide sequence ID" value="NZ_CP036426.1"/>
</dbReference>